<protein>
    <submittedName>
        <fullName evidence="2">Uncharacterized protein</fullName>
    </submittedName>
</protein>
<feature type="region of interest" description="Disordered" evidence="1">
    <location>
        <begin position="1"/>
        <end position="22"/>
    </location>
</feature>
<sequence>MLKWPAWTGKPSRPVEQSGKEHDCPKFVRSTKKSMYNVDIWETYEPTIKYYFCGKCNTLCENQKEWRWCNTCKMYPQITNSGTSEKDGEGFKPDPNVKPVMSTNSLEIDEEFRTKHGDNSPTNAVHMNNDGSIKKGYKLTEELVKWFETGGKDIIIDMNSKIWYKQKEYIKKSNVAKGKKTSFQRS</sequence>
<name>A0A0F9MSB3_9ZZZZ</name>
<comment type="caution">
    <text evidence="2">The sequence shown here is derived from an EMBL/GenBank/DDBJ whole genome shotgun (WGS) entry which is preliminary data.</text>
</comment>
<dbReference type="AlphaFoldDB" id="A0A0F9MSB3"/>
<reference evidence="2" key="1">
    <citation type="journal article" date="2015" name="Nature">
        <title>Complex archaea that bridge the gap between prokaryotes and eukaryotes.</title>
        <authorList>
            <person name="Spang A."/>
            <person name="Saw J.H."/>
            <person name="Jorgensen S.L."/>
            <person name="Zaremba-Niedzwiedzka K."/>
            <person name="Martijn J."/>
            <person name="Lind A.E."/>
            <person name="van Eijk R."/>
            <person name="Schleper C."/>
            <person name="Guy L."/>
            <person name="Ettema T.J."/>
        </authorList>
    </citation>
    <scope>NUCLEOTIDE SEQUENCE</scope>
</reference>
<dbReference type="EMBL" id="LAZR01004432">
    <property type="protein sequence ID" value="KKN08629.1"/>
    <property type="molecule type" value="Genomic_DNA"/>
</dbReference>
<gene>
    <name evidence="2" type="ORF">LCGC14_1054700</name>
</gene>
<organism evidence="2">
    <name type="scientific">marine sediment metagenome</name>
    <dbReference type="NCBI Taxonomy" id="412755"/>
    <lineage>
        <taxon>unclassified sequences</taxon>
        <taxon>metagenomes</taxon>
        <taxon>ecological metagenomes</taxon>
    </lineage>
</organism>
<evidence type="ECO:0000313" key="2">
    <source>
        <dbReference type="EMBL" id="KKN08629.1"/>
    </source>
</evidence>
<accession>A0A0F9MSB3</accession>
<proteinExistence type="predicted"/>
<evidence type="ECO:0000256" key="1">
    <source>
        <dbReference type="SAM" id="MobiDB-lite"/>
    </source>
</evidence>